<name>A0A914DNL6_9BILA</name>
<dbReference type="Proteomes" id="UP000887540">
    <property type="component" value="Unplaced"/>
</dbReference>
<proteinExistence type="predicted"/>
<keyword evidence="1" id="KW-0472">Membrane</keyword>
<accession>A0A914DNL6</accession>
<keyword evidence="1" id="KW-0812">Transmembrane</keyword>
<keyword evidence="2" id="KW-1185">Reference proteome</keyword>
<evidence type="ECO:0000256" key="1">
    <source>
        <dbReference type="SAM" id="Phobius"/>
    </source>
</evidence>
<keyword evidence="1" id="KW-1133">Transmembrane helix</keyword>
<dbReference type="AlphaFoldDB" id="A0A914DNL6"/>
<protein>
    <submittedName>
        <fullName evidence="3">Uncharacterized protein</fullName>
    </submittedName>
</protein>
<reference evidence="3" key="1">
    <citation type="submission" date="2022-11" db="UniProtKB">
        <authorList>
            <consortium name="WormBaseParasite"/>
        </authorList>
    </citation>
    <scope>IDENTIFICATION</scope>
</reference>
<evidence type="ECO:0000313" key="3">
    <source>
        <dbReference type="WBParaSite" id="ACRNAN_scaffold3278.g18242.t1"/>
    </source>
</evidence>
<evidence type="ECO:0000313" key="2">
    <source>
        <dbReference type="Proteomes" id="UP000887540"/>
    </source>
</evidence>
<feature type="transmembrane region" description="Helical" evidence="1">
    <location>
        <begin position="94"/>
        <end position="113"/>
    </location>
</feature>
<feature type="transmembrane region" description="Helical" evidence="1">
    <location>
        <begin position="46"/>
        <end position="69"/>
    </location>
</feature>
<dbReference type="WBParaSite" id="ACRNAN_scaffold3278.g18242.t1">
    <property type="protein sequence ID" value="ACRNAN_scaffold3278.g18242.t1"/>
    <property type="gene ID" value="ACRNAN_scaffold3278.g18242"/>
</dbReference>
<sequence>MTVANVLEFATFYNLISFTKKFLWLGHTAKEHPISGFFQDTFKKNFSAYVAAPFFVYIGLIKFSGYYLLNRLRQVPENTDYAHWDDILTVLQSLYPTTMLFSMTLTICFAHVIEEFFKAGLYSFNLNNHQH</sequence>
<organism evidence="2 3">
    <name type="scientific">Acrobeloides nanus</name>
    <dbReference type="NCBI Taxonomy" id="290746"/>
    <lineage>
        <taxon>Eukaryota</taxon>
        <taxon>Metazoa</taxon>
        <taxon>Ecdysozoa</taxon>
        <taxon>Nematoda</taxon>
        <taxon>Chromadorea</taxon>
        <taxon>Rhabditida</taxon>
        <taxon>Tylenchina</taxon>
        <taxon>Cephalobomorpha</taxon>
        <taxon>Cephaloboidea</taxon>
        <taxon>Cephalobidae</taxon>
        <taxon>Acrobeloides</taxon>
    </lineage>
</organism>